<dbReference type="Proteomes" id="UP000095286">
    <property type="component" value="Unplaced"/>
</dbReference>
<evidence type="ECO:0000313" key="2">
    <source>
        <dbReference type="WBParaSite" id="RSKR_0000900900.1"/>
    </source>
</evidence>
<protein>
    <submittedName>
        <fullName evidence="2">GRIP domain-containing protein</fullName>
    </submittedName>
</protein>
<dbReference type="WBParaSite" id="RSKR_0000900900.1">
    <property type="protein sequence ID" value="RSKR_0000900900.1"/>
    <property type="gene ID" value="RSKR_0000900900"/>
</dbReference>
<evidence type="ECO:0000313" key="1">
    <source>
        <dbReference type="Proteomes" id="UP000095286"/>
    </source>
</evidence>
<organism evidence="1 2">
    <name type="scientific">Rhabditophanes sp. KR3021</name>
    <dbReference type="NCBI Taxonomy" id="114890"/>
    <lineage>
        <taxon>Eukaryota</taxon>
        <taxon>Metazoa</taxon>
        <taxon>Ecdysozoa</taxon>
        <taxon>Nematoda</taxon>
        <taxon>Chromadorea</taxon>
        <taxon>Rhabditida</taxon>
        <taxon>Tylenchina</taxon>
        <taxon>Panagrolaimomorpha</taxon>
        <taxon>Strongyloidoidea</taxon>
        <taxon>Alloionematidae</taxon>
        <taxon>Rhabditophanes</taxon>
    </lineage>
</organism>
<accession>A0AC35U8V7</accession>
<name>A0AC35U8V7_9BILA</name>
<proteinExistence type="predicted"/>
<sequence>MNQDYDNREELEILKESIGKQDIVICKLENDFKLSKQENEELKENVENKRMDVEKVTKDLSSLRKKYESSKRNLEMMEKKYSSELESKNAISKELNETKNKETLNLHQMDILNQKAKAIYDKYTLAKNNLSELNQKYVSETESKNTLVVEVNNLRNMLKENEKEIEQLTEQNKTLHAKLDASLVIRKSPTNEVGDLTNGLFNSTSNSFTFLHNYNENTTKFKESLENIKKIVDSINMFKRNFESVKAEIVSNTAAKYDKILLEKVAKLAIPLDIYKKMSKTLKDEVDSLNKEREELEHFKIGTFEYMEKLVKQHKFGNFSDGNFSTFWSSLAQHITECKSTIQKQAKIIGVLKPQERVSMKPRKLFSEDGSISPIAKEKASSQETNNDPIITEFLLSYNKAMEQVAVKKSEIIQLKYIIENNKKAISQCENDASERQMEMESKIKVLEQTLEEKHGYLAVVLKREKKAKVIVKKLAETMINHFNLHHKDMGTNCEAYQFYSIIKHATSLLQKQ</sequence>
<reference evidence="2" key="1">
    <citation type="submission" date="2016-11" db="UniProtKB">
        <authorList>
            <consortium name="WormBaseParasite"/>
        </authorList>
    </citation>
    <scope>IDENTIFICATION</scope>
    <source>
        <strain evidence="2">KR3021</strain>
    </source>
</reference>